<dbReference type="InterPro" id="IPR006016">
    <property type="entry name" value="UspA"/>
</dbReference>
<dbReference type="SUPFAM" id="SSF52402">
    <property type="entry name" value="Adenine nucleotide alpha hydrolases-like"/>
    <property type="match status" value="2"/>
</dbReference>
<organism evidence="3 4">
    <name type="scientific">Nocardioides marmoribigeumensis</name>
    <dbReference type="NCBI Taxonomy" id="433649"/>
    <lineage>
        <taxon>Bacteria</taxon>
        <taxon>Bacillati</taxon>
        <taxon>Actinomycetota</taxon>
        <taxon>Actinomycetes</taxon>
        <taxon>Propionibacteriales</taxon>
        <taxon>Nocardioidaceae</taxon>
        <taxon>Nocardioides</taxon>
    </lineage>
</organism>
<proteinExistence type="inferred from homology"/>
<dbReference type="EMBL" id="JAVDYG010000001">
    <property type="protein sequence ID" value="MDR7363387.1"/>
    <property type="molecule type" value="Genomic_DNA"/>
</dbReference>
<reference evidence="3 4" key="1">
    <citation type="submission" date="2023-07" db="EMBL/GenBank/DDBJ databases">
        <title>Sequencing the genomes of 1000 actinobacteria strains.</title>
        <authorList>
            <person name="Klenk H.-P."/>
        </authorList>
    </citation>
    <scope>NUCLEOTIDE SEQUENCE [LARGE SCALE GENOMIC DNA]</scope>
    <source>
        <strain evidence="3 4">DSM 19426</strain>
    </source>
</reference>
<dbReference type="InterPro" id="IPR014729">
    <property type="entry name" value="Rossmann-like_a/b/a_fold"/>
</dbReference>
<evidence type="ECO:0000313" key="4">
    <source>
        <dbReference type="Proteomes" id="UP001183648"/>
    </source>
</evidence>
<dbReference type="PANTHER" id="PTHR46268">
    <property type="entry name" value="STRESS RESPONSE PROTEIN NHAX"/>
    <property type="match status" value="1"/>
</dbReference>
<evidence type="ECO:0000259" key="2">
    <source>
        <dbReference type="Pfam" id="PF00582"/>
    </source>
</evidence>
<gene>
    <name evidence="3" type="ORF">J2S63_002940</name>
</gene>
<protein>
    <submittedName>
        <fullName evidence="3">Nucleotide-binding universal stress UspA family protein</fullName>
    </submittedName>
</protein>
<dbReference type="RefSeq" id="WP_310303735.1">
    <property type="nucleotide sequence ID" value="NZ_BAAAPS010000003.1"/>
</dbReference>
<evidence type="ECO:0000256" key="1">
    <source>
        <dbReference type="ARBA" id="ARBA00008791"/>
    </source>
</evidence>
<dbReference type="Proteomes" id="UP001183648">
    <property type="component" value="Unassembled WGS sequence"/>
</dbReference>
<feature type="domain" description="UspA" evidence="2">
    <location>
        <begin position="7"/>
        <end position="140"/>
    </location>
</feature>
<comment type="caution">
    <text evidence="3">The sequence shown here is derived from an EMBL/GenBank/DDBJ whole genome shotgun (WGS) entry which is preliminary data.</text>
</comment>
<feature type="domain" description="UspA" evidence="2">
    <location>
        <begin position="153"/>
        <end position="285"/>
    </location>
</feature>
<accession>A0ABU2BYB9</accession>
<sequence>MTSAHGIVVGVTGKGQDTAALRWAGERAARTGERVTLAHAYGHVLPPPPPSVLVADEPLAEAASYLLHGCVEAYLHVAPEGVDKPEAVLDDGRPGQMLVDLSRDADLVVVSHRDRSHRIHTGSTTTAVATHAHCPVVAVPEGWSPDHTGEWVTVGVHEGGAPQQVLETAAAEASSTGAPLRLVHGWHLDSVYDDLISARIDPEWDTRLEHDLLAAARPVLEQHPGLPIEVQALHEWPADALSRLAATSRLLVVGRHTHHTPLPHRLGSVARTAIRTSTCPVLVVPVG</sequence>
<keyword evidence="4" id="KW-1185">Reference proteome</keyword>
<dbReference type="PANTHER" id="PTHR46268:SF6">
    <property type="entry name" value="UNIVERSAL STRESS PROTEIN UP12"/>
    <property type="match status" value="1"/>
</dbReference>
<comment type="similarity">
    <text evidence="1">Belongs to the universal stress protein A family.</text>
</comment>
<name>A0ABU2BYB9_9ACTN</name>
<dbReference type="Gene3D" id="3.40.50.620">
    <property type="entry name" value="HUPs"/>
    <property type="match status" value="2"/>
</dbReference>
<evidence type="ECO:0000313" key="3">
    <source>
        <dbReference type="EMBL" id="MDR7363387.1"/>
    </source>
</evidence>
<dbReference type="Pfam" id="PF00582">
    <property type="entry name" value="Usp"/>
    <property type="match status" value="2"/>
</dbReference>